<protein>
    <recommendedName>
        <fullName evidence="10">Purine nucleoside phosphorylase</fullName>
    </recommendedName>
</protein>
<evidence type="ECO:0000256" key="8">
    <source>
        <dbReference type="ARBA" id="ARBA00048968"/>
    </source>
</evidence>
<dbReference type="InterPro" id="IPR011324">
    <property type="entry name" value="Cytotoxic_necrot_fac-like_cat"/>
</dbReference>
<reference evidence="11 12" key="1">
    <citation type="submission" date="2020-02" db="EMBL/GenBank/DDBJ databases">
        <authorList>
            <person name="Zhang X.-Y."/>
        </authorList>
    </citation>
    <scope>NUCLEOTIDE SEQUENCE [LARGE SCALE GENOMIC DNA]</scope>
    <source>
        <strain evidence="11 12">C33</strain>
    </source>
</reference>
<dbReference type="NCBIfam" id="TIGR00726">
    <property type="entry name" value="peptidoglycan editing factor PgeF"/>
    <property type="match status" value="1"/>
</dbReference>
<dbReference type="CDD" id="cd16833">
    <property type="entry name" value="YfiH"/>
    <property type="match status" value="1"/>
</dbReference>
<keyword evidence="5" id="KW-0378">Hydrolase</keyword>
<sequence length="239" mass="25381">MNPIRPDWSLAGIQAFSTTRTGGVSTGAWSSLNLGGHCGDDPAAVAENRKRLEQQLPGPARWLKQVHGTGVIPVDDWHPGIEADAAWTDRRRAVLAIQAADCLPLLLADAESGVVAAAHAGWRGLAADIPGAVVQALPVSPGRLTAWIGPGISAPQYAVGEAVRSAFEALELDLSTSFFADAQGTWRCDLKDIARQLLVRAGVGTVLDSGLCTAADPERFFSYRRDGQCGRMATLIWME</sequence>
<dbReference type="GO" id="GO:0016787">
    <property type="term" value="F:hydrolase activity"/>
    <property type="evidence" value="ECO:0007669"/>
    <property type="project" value="UniProtKB-KW"/>
</dbReference>
<evidence type="ECO:0000256" key="9">
    <source>
        <dbReference type="ARBA" id="ARBA00049893"/>
    </source>
</evidence>
<proteinExistence type="inferred from homology"/>
<dbReference type="Proteomes" id="UP000484885">
    <property type="component" value="Unassembled WGS sequence"/>
</dbReference>
<organism evidence="11 12">
    <name type="scientific">Wenzhouxiangella limi</name>
    <dbReference type="NCBI Taxonomy" id="2707351"/>
    <lineage>
        <taxon>Bacteria</taxon>
        <taxon>Pseudomonadati</taxon>
        <taxon>Pseudomonadota</taxon>
        <taxon>Gammaproteobacteria</taxon>
        <taxon>Chromatiales</taxon>
        <taxon>Wenzhouxiangellaceae</taxon>
        <taxon>Wenzhouxiangella</taxon>
    </lineage>
</organism>
<evidence type="ECO:0000256" key="2">
    <source>
        <dbReference type="ARBA" id="ARBA00007353"/>
    </source>
</evidence>
<comment type="catalytic activity">
    <reaction evidence="8">
        <text>adenosine + phosphate = alpha-D-ribose 1-phosphate + adenine</text>
        <dbReference type="Rhea" id="RHEA:27642"/>
        <dbReference type="ChEBI" id="CHEBI:16335"/>
        <dbReference type="ChEBI" id="CHEBI:16708"/>
        <dbReference type="ChEBI" id="CHEBI:43474"/>
        <dbReference type="ChEBI" id="CHEBI:57720"/>
        <dbReference type="EC" id="2.4.2.1"/>
    </reaction>
    <physiologicalReaction direction="left-to-right" evidence="8">
        <dbReference type="Rhea" id="RHEA:27643"/>
    </physiologicalReaction>
</comment>
<dbReference type="AlphaFoldDB" id="A0A845UYH4"/>
<dbReference type="EMBL" id="JAAGSC010000034">
    <property type="protein sequence ID" value="NDY94920.1"/>
    <property type="molecule type" value="Genomic_DNA"/>
</dbReference>
<comment type="similarity">
    <text evidence="2 10">Belongs to the purine nucleoside phosphorylase YfiH/LACC1 family.</text>
</comment>
<evidence type="ECO:0000256" key="10">
    <source>
        <dbReference type="RuleBase" id="RU361274"/>
    </source>
</evidence>
<dbReference type="PANTHER" id="PTHR30616:SF2">
    <property type="entry name" value="PURINE NUCLEOSIDE PHOSPHORYLASE LACC1"/>
    <property type="match status" value="1"/>
</dbReference>
<gene>
    <name evidence="11" type="primary">pgeF</name>
    <name evidence="11" type="ORF">G3I74_04170</name>
</gene>
<keyword evidence="4" id="KW-0479">Metal-binding</keyword>
<dbReference type="Gene3D" id="3.60.140.10">
    <property type="entry name" value="CNF1/YfiH-like putative cysteine hydrolases"/>
    <property type="match status" value="1"/>
</dbReference>
<keyword evidence="6" id="KW-0862">Zinc</keyword>
<dbReference type="GO" id="GO:0017061">
    <property type="term" value="F:S-methyl-5-thioadenosine phosphorylase activity"/>
    <property type="evidence" value="ECO:0007669"/>
    <property type="project" value="UniProtKB-EC"/>
</dbReference>
<dbReference type="GO" id="GO:0005507">
    <property type="term" value="F:copper ion binding"/>
    <property type="evidence" value="ECO:0007669"/>
    <property type="project" value="TreeGrafter"/>
</dbReference>
<accession>A0A845UYH4</accession>
<evidence type="ECO:0000256" key="6">
    <source>
        <dbReference type="ARBA" id="ARBA00022833"/>
    </source>
</evidence>
<comment type="caution">
    <text evidence="11">The sequence shown here is derived from an EMBL/GenBank/DDBJ whole genome shotgun (WGS) entry which is preliminary data.</text>
</comment>
<evidence type="ECO:0000256" key="3">
    <source>
        <dbReference type="ARBA" id="ARBA00022679"/>
    </source>
</evidence>
<name>A0A845UYH4_9GAMM</name>
<dbReference type="SUPFAM" id="SSF64438">
    <property type="entry name" value="CNF1/YfiH-like putative cysteine hydrolases"/>
    <property type="match status" value="1"/>
</dbReference>
<comment type="catalytic activity">
    <reaction evidence="1">
        <text>inosine + phosphate = alpha-D-ribose 1-phosphate + hypoxanthine</text>
        <dbReference type="Rhea" id="RHEA:27646"/>
        <dbReference type="ChEBI" id="CHEBI:17368"/>
        <dbReference type="ChEBI" id="CHEBI:17596"/>
        <dbReference type="ChEBI" id="CHEBI:43474"/>
        <dbReference type="ChEBI" id="CHEBI:57720"/>
        <dbReference type="EC" id="2.4.2.1"/>
    </reaction>
    <physiologicalReaction direction="left-to-right" evidence="1">
        <dbReference type="Rhea" id="RHEA:27647"/>
    </physiologicalReaction>
</comment>
<evidence type="ECO:0000313" key="11">
    <source>
        <dbReference type="EMBL" id="NDY94920.1"/>
    </source>
</evidence>
<evidence type="ECO:0000256" key="1">
    <source>
        <dbReference type="ARBA" id="ARBA00000553"/>
    </source>
</evidence>
<evidence type="ECO:0000256" key="5">
    <source>
        <dbReference type="ARBA" id="ARBA00022801"/>
    </source>
</evidence>
<keyword evidence="12" id="KW-1185">Reference proteome</keyword>
<evidence type="ECO:0000256" key="7">
    <source>
        <dbReference type="ARBA" id="ARBA00047989"/>
    </source>
</evidence>
<keyword evidence="3" id="KW-0808">Transferase</keyword>
<dbReference type="Pfam" id="PF02578">
    <property type="entry name" value="Cu-oxidase_4"/>
    <property type="match status" value="1"/>
</dbReference>
<comment type="catalytic activity">
    <reaction evidence="7">
        <text>adenosine + H2O + H(+) = inosine + NH4(+)</text>
        <dbReference type="Rhea" id="RHEA:24408"/>
        <dbReference type="ChEBI" id="CHEBI:15377"/>
        <dbReference type="ChEBI" id="CHEBI:15378"/>
        <dbReference type="ChEBI" id="CHEBI:16335"/>
        <dbReference type="ChEBI" id="CHEBI:17596"/>
        <dbReference type="ChEBI" id="CHEBI:28938"/>
        <dbReference type="EC" id="3.5.4.4"/>
    </reaction>
    <physiologicalReaction direction="left-to-right" evidence="7">
        <dbReference type="Rhea" id="RHEA:24409"/>
    </physiologicalReaction>
</comment>
<dbReference type="InterPro" id="IPR003730">
    <property type="entry name" value="Cu_polyphenol_OxRdtase"/>
</dbReference>
<evidence type="ECO:0000256" key="4">
    <source>
        <dbReference type="ARBA" id="ARBA00022723"/>
    </source>
</evidence>
<dbReference type="PANTHER" id="PTHR30616">
    <property type="entry name" value="UNCHARACTERIZED PROTEIN YFIH"/>
    <property type="match status" value="1"/>
</dbReference>
<dbReference type="RefSeq" id="WP_164210333.1">
    <property type="nucleotide sequence ID" value="NZ_JAAGSC010000034.1"/>
</dbReference>
<comment type="catalytic activity">
    <reaction evidence="9">
        <text>S-methyl-5'-thioadenosine + phosphate = 5-(methylsulfanyl)-alpha-D-ribose 1-phosphate + adenine</text>
        <dbReference type="Rhea" id="RHEA:11852"/>
        <dbReference type="ChEBI" id="CHEBI:16708"/>
        <dbReference type="ChEBI" id="CHEBI:17509"/>
        <dbReference type="ChEBI" id="CHEBI:43474"/>
        <dbReference type="ChEBI" id="CHEBI:58533"/>
        <dbReference type="EC" id="2.4.2.28"/>
    </reaction>
    <physiologicalReaction direction="left-to-right" evidence="9">
        <dbReference type="Rhea" id="RHEA:11853"/>
    </physiologicalReaction>
</comment>
<evidence type="ECO:0000313" key="12">
    <source>
        <dbReference type="Proteomes" id="UP000484885"/>
    </source>
</evidence>
<dbReference type="InterPro" id="IPR038371">
    <property type="entry name" value="Cu_polyphenol_OxRdtase_sf"/>
</dbReference>